<evidence type="ECO:0000256" key="1">
    <source>
        <dbReference type="SAM" id="Coils"/>
    </source>
</evidence>
<name>A0ABS5LDG6_9BACI</name>
<dbReference type="Proteomes" id="UP000682403">
    <property type="component" value="Unassembled WGS sequence"/>
</dbReference>
<dbReference type="EMBL" id="JAGVRK010000001">
    <property type="protein sequence ID" value="MBS2968762.1"/>
    <property type="molecule type" value="Genomic_DNA"/>
</dbReference>
<dbReference type="RefSeq" id="WP_211557824.1">
    <property type="nucleotide sequence ID" value="NZ_JAGVRK010000001.1"/>
</dbReference>
<gene>
    <name evidence="2" type="ORF">J9317_08335</name>
</gene>
<evidence type="ECO:0000313" key="2">
    <source>
        <dbReference type="EMBL" id="MBS2968762.1"/>
    </source>
</evidence>
<feature type="coiled-coil region" evidence="1">
    <location>
        <begin position="54"/>
        <end position="81"/>
    </location>
</feature>
<comment type="caution">
    <text evidence="2">The sequence shown here is derived from an EMBL/GenBank/DDBJ whole genome shotgun (WGS) entry which is preliminary data.</text>
</comment>
<organism evidence="2 3">
    <name type="scientific">Metabacillus flavus</name>
    <dbReference type="NCBI Taxonomy" id="2823519"/>
    <lineage>
        <taxon>Bacteria</taxon>
        <taxon>Bacillati</taxon>
        <taxon>Bacillota</taxon>
        <taxon>Bacilli</taxon>
        <taxon>Bacillales</taxon>
        <taxon>Bacillaceae</taxon>
        <taxon>Metabacillus</taxon>
    </lineage>
</organism>
<keyword evidence="3" id="KW-1185">Reference proteome</keyword>
<protein>
    <submittedName>
        <fullName evidence="2">Uncharacterized protein</fullName>
    </submittedName>
</protein>
<evidence type="ECO:0000313" key="3">
    <source>
        <dbReference type="Proteomes" id="UP000682403"/>
    </source>
</evidence>
<keyword evidence="1" id="KW-0175">Coiled coil</keyword>
<accession>A0ABS5LDG6</accession>
<sequence>MIGETYNQSRPMTGEVAVLLYKTDKVGEFLNKFPETSLLFQKADIDDTRFSLQFKEAALDLQHAERELKKIGLELRQEMNKSLKFMVKT</sequence>
<proteinExistence type="predicted"/>
<reference evidence="2 3" key="1">
    <citation type="submission" date="2021-04" db="EMBL/GenBank/DDBJ databases">
        <title>Metabacillus sp. strain KIGAM252 whole genome sequence.</title>
        <authorList>
            <person name="Seo M.-J."/>
            <person name="Cho E.-S."/>
            <person name="Hwang C.Y."/>
            <person name="Yoon D.J."/>
        </authorList>
    </citation>
    <scope>NUCLEOTIDE SEQUENCE [LARGE SCALE GENOMIC DNA]</scope>
    <source>
        <strain evidence="2 3">KIGAM252</strain>
    </source>
</reference>